<organism evidence="2 3">
    <name type="scientific">Dictyocaulus viviparus</name>
    <name type="common">Bovine lungworm</name>
    <dbReference type="NCBI Taxonomy" id="29172"/>
    <lineage>
        <taxon>Eukaryota</taxon>
        <taxon>Metazoa</taxon>
        <taxon>Ecdysozoa</taxon>
        <taxon>Nematoda</taxon>
        <taxon>Chromadorea</taxon>
        <taxon>Rhabditida</taxon>
        <taxon>Rhabditina</taxon>
        <taxon>Rhabditomorpha</taxon>
        <taxon>Strongyloidea</taxon>
        <taxon>Metastrongylidae</taxon>
        <taxon>Dictyocaulus</taxon>
    </lineage>
</organism>
<evidence type="ECO:0000313" key="2">
    <source>
        <dbReference type="EMBL" id="KJH44593.1"/>
    </source>
</evidence>
<gene>
    <name evidence="2" type="ORF">DICVIV_09380</name>
</gene>
<proteinExistence type="predicted"/>
<dbReference type="EMBL" id="KN716461">
    <property type="protein sequence ID" value="KJH44593.1"/>
    <property type="molecule type" value="Genomic_DNA"/>
</dbReference>
<sequence length="168" mass="18196">MTQSVSVPSAKFCTTPVSHLKKKSHIQHKNCALNASIEAGSEVRSAIEPEANLKVMLRTVAVPKRPTSLSEHQIEAESRQSGSDNGNSSVKSSMSESLCIETLLNDVVSEVTRAIPHIKESNTKPSSEPVVHDNLAVGLHHAPLLSFPTAEESNEIVSFFMTCFEMQG</sequence>
<reference evidence="2 3" key="1">
    <citation type="submission" date="2013-11" db="EMBL/GenBank/DDBJ databases">
        <title>Draft genome of the bovine lungworm Dictyocaulus viviparus.</title>
        <authorList>
            <person name="Mitreva M."/>
        </authorList>
    </citation>
    <scope>NUCLEOTIDE SEQUENCE [LARGE SCALE GENOMIC DNA]</scope>
    <source>
        <strain evidence="2 3">HannoverDv2000</strain>
    </source>
</reference>
<dbReference type="AlphaFoldDB" id="A0A0D8XJ48"/>
<accession>A0A0D8XJ48</accession>
<feature type="compositionally biased region" description="Polar residues" evidence="1">
    <location>
        <begin position="79"/>
        <end position="92"/>
    </location>
</feature>
<name>A0A0D8XJ48_DICVI</name>
<evidence type="ECO:0000256" key="1">
    <source>
        <dbReference type="SAM" id="MobiDB-lite"/>
    </source>
</evidence>
<feature type="region of interest" description="Disordered" evidence="1">
    <location>
        <begin position="64"/>
        <end position="92"/>
    </location>
</feature>
<dbReference type="Proteomes" id="UP000053766">
    <property type="component" value="Unassembled WGS sequence"/>
</dbReference>
<evidence type="ECO:0000313" key="3">
    <source>
        <dbReference type="Proteomes" id="UP000053766"/>
    </source>
</evidence>
<reference evidence="3" key="2">
    <citation type="journal article" date="2016" name="Sci. Rep.">
        <title>Dictyocaulus viviparus genome, variome and transcriptome elucidate lungworm biology and support future intervention.</title>
        <authorList>
            <person name="McNulty S.N."/>
            <person name="Strube C."/>
            <person name="Rosa B.A."/>
            <person name="Martin J.C."/>
            <person name="Tyagi R."/>
            <person name="Choi Y.J."/>
            <person name="Wang Q."/>
            <person name="Hallsworth Pepin K."/>
            <person name="Zhang X."/>
            <person name="Ozersky P."/>
            <person name="Wilson R.K."/>
            <person name="Sternberg P.W."/>
            <person name="Gasser R.B."/>
            <person name="Mitreva M."/>
        </authorList>
    </citation>
    <scope>NUCLEOTIDE SEQUENCE [LARGE SCALE GENOMIC DNA]</scope>
    <source>
        <strain evidence="3">HannoverDv2000</strain>
    </source>
</reference>
<keyword evidence="3" id="KW-1185">Reference proteome</keyword>
<protein>
    <submittedName>
        <fullName evidence="2">Uncharacterized protein</fullName>
    </submittedName>
</protein>